<comment type="similarity">
    <text evidence="2">Belongs to the GTP-binding SRP family.</text>
</comment>
<dbReference type="InterPro" id="IPR000897">
    <property type="entry name" value="SRP54_GTPase_dom"/>
</dbReference>
<dbReference type="PANTHER" id="PTHR43134:SF3">
    <property type="entry name" value="FLAGELLAR BIOSYNTHESIS PROTEIN FLHF"/>
    <property type="match status" value="1"/>
</dbReference>
<keyword evidence="10" id="KW-0472">Membrane</keyword>
<keyword evidence="18" id="KW-1185">Reference proteome</keyword>
<keyword evidence="6" id="KW-0547">Nucleotide-binding</keyword>
<gene>
    <name evidence="17" type="ORF">EDC38_0551</name>
</gene>
<dbReference type="PANTHER" id="PTHR43134">
    <property type="entry name" value="SIGNAL RECOGNITION PARTICLE RECEPTOR SUBUNIT ALPHA"/>
    <property type="match status" value="1"/>
</dbReference>
<evidence type="ECO:0000256" key="12">
    <source>
        <dbReference type="ARBA" id="ARBA00025337"/>
    </source>
</evidence>
<keyword evidence="4" id="KW-0813">Transport</keyword>
<evidence type="ECO:0000259" key="15">
    <source>
        <dbReference type="SMART" id="SM00382"/>
    </source>
</evidence>
<feature type="region of interest" description="Disordered" evidence="14">
    <location>
        <begin position="462"/>
        <end position="482"/>
    </location>
</feature>
<name>A0A3N1NZV2_9GAMM</name>
<keyword evidence="7" id="KW-1005">Bacterial flagellum biogenesis</keyword>
<dbReference type="GO" id="GO:0006614">
    <property type="term" value="P:SRP-dependent cotranslational protein targeting to membrane"/>
    <property type="evidence" value="ECO:0007669"/>
    <property type="project" value="UniProtKB-UniRule"/>
</dbReference>
<protein>
    <recommendedName>
        <fullName evidence="3 13">Flagellar biosynthesis protein FlhF</fullName>
    </recommendedName>
</protein>
<dbReference type="Pfam" id="PF00448">
    <property type="entry name" value="SRP54"/>
    <property type="match status" value="1"/>
</dbReference>
<dbReference type="InterPro" id="IPR020006">
    <property type="entry name" value="FlhF"/>
</dbReference>
<dbReference type="InterPro" id="IPR047040">
    <property type="entry name" value="FlhF__GTPase_dom"/>
</dbReference>
<evidence type="ECO:0000256" key="4">
    <source>
        <dbReference type="ARBA" id="ARBA00022448"/>
    </source>
</evidence>
<keyword evidence="9" id="KW-0342">GTP-binding</keyword>
<evidence type="ECO:0000256" key="11">
    <source>
        <dbReference type="ARBA" id="ARBA00023225"/>
    </source>
</evidence>
<keyword evidence="8" id="KW-0653">Protein transport</keyword>
<dbReference type="GO" id="GO:0005886">
    <property type="term" value="C:plasma membrane"/>
    <property type="evidence" value="ECO:0007669"/>
    <property type="project" value="UniProtKB-SubCell"/>
</dbReference>
<keyword evidence="5" id="KW-1003">Cell membrane</keyword>
<proteinExistence type="inferred from homology"/>
<feature type="domain" description="SRP54-type proteins GTP-binding" evidence="16">
    <location>
        <begin position="267"/>
        <end position="458"/>
    </location>
</feature>
<dbReference type="GO" id="GO:0005047">
    <property type="term" value="F:signal recognition particle binding"/>
    <property type="evidence" value="ECO:0007669"/>
    <property type="project" value="TreeGrafter"/>
</dbReference>
<evidence type="ECO:0000256" key="9">
    <source>
        <dbReference type="ARBA" id="ARBA00023134"/>
    </source>
</evidence>
<keyword evidence="17" id="KW-0966">Cell projection</keyword>
<dbReference type="Proteomes" id="UP000273643">
    <property type="component" value="Unassembled WGS sequence"/>
</dbReference>
<dbReference type="GO" id="GO:0003924">
    <property type="term" value="F:GTPase activity"/>
    <property type="evidence" value="ECO:0007669"/>
    <property type="project" value="UniProtKB-UniRule"/>
</dbReference>
<dbReference type="GO" id="GO:0044781">
    <property type="term" value="P:bacterial-type flagellum organization"/>
    <property type="evidence" value="ECO:0007669"/>
    <property type="project" value="UniProtKB-UniRule"/>
</dbReference>
<dbReference type="Gene3D" id="1.20.120.1380">
    <property type="entry name" value="Flagellar FlhF biosynthesis protein, N domain"/>
    <property type="match status" value="1"/>
</dbReference>
<feature type="region of interest" description="Disordered" evidence="14">
    <location>
        <begin position="49"/>
        <end position="92"/>
    </location>
</feature>
<evidence type="ECO:0000256" key="7">
    <source>
        <dbReference type="ARBA" id="ARBA00022795"/>
    </source>
</evidence>
<sequence>MQVKRFLAADMRRALEMVRQEMGPDAVILSSNRTKDGVELLTTQASVSLPKAAEKSVPAANSESGESLSTGRASETGQQRADAIERARQRQLAQRELDASAREFLQPNQRVNAGIRVERSLLESAGTDREPVSASKSELNTSRAAGFVSAAERYPLRDDEPPAGPVSAAGAEASDPRLDSLQAELAEMRYLLEEQLSQMLGPKPAARAPGLASIGRRLERMGLSPEVSEAILNDTPAGQPLAQAWTGALAQLARKLPADGADPVSRGGVYALVGPTGAGKTTTIGKLAARYVMDHGARDVALVTLDTHRIGGHDQLRSLARILGVTLRVVDDQSSLESVLYSLRRHALVLIDTAGFRQGDPRLTEQLETLRRLPQVKPLMVLPSTSQAAMLKASVHAYGGQGLTGCILSKLDESASLGEALGVVMQAGVPIVYTTDGQDIPRDIQVARPHQLVTRAASLVGRRDDAARRPQGASAPVARRAL</sequence>
<evidence type="ECO:0000256" key="3">
    <source>
        <dbReference type="ARBA" id="ARBA00014919"/>
    </source>
</evidence>
<feature type="compositionally biased region" description="Polar residues" evidence="14">
    <location>
        <begin position="59"/>
        <end position="79"/>
    </location>
</feature>
<dbReference type="GO" id="GO:0015031">
    <property type="term" value="P:protein transport"/>
    <property type="evidence" value="ECO:0007669"/>
    <property type="project" value="UniProtKB-KW"/>
</dbReference>
<dbReference type="CDD" id="cd17873">
    <property type="entry name" value="FlhF"/>
    <property type="match status" value="1"/>
</dbReference>
<keyword evidence="11" id="KW-1006">Bacterial flagellum protein export</keyword>
<evidence type="ECO:0000256" key="8">
    <source>
        <dbReference type="ARBA" id="ARBA00022927"/>
    </source>
</evidence>
<comment type="caution">
    <text evidence="17">The sequence shown here is derived from an EMBL/GenBank/DDBJ whole genome shotgun (WGS) entry which is preliminary data.</text>
</comment>
<accession>A0A3N1NZV2</accession>
<dbReference type="AlphaFoldDB" id="A0A3N1NZV2"/>
<comment type="function">
    <text evidence="12">Necessary for flagellar biosynthesis. May be involved in translocation of the flagellum.</text>
</comment>
<dbReference type="OrthoDB" id="9778554at2"/>
<dbReference type="InterPro" id="IPR003593">
    <property type="entry name" value="AAA+_ATPase"/>
</dbReference>
<evidence type="ECO:0000256" key="2">
    <source>
        <dbReference type="ARBA" id="ARBA00008531"/>
    </source>
</evidence>
<keyword evidence="17" id="KW-0282">Flagellum</keyword>
<feature type="compositionally biased region" description="Basic and acidic residues" evidence="14">
    <location>
        <begin position="82"/>
        <end position="92"/>
    </location>
</feature>
<dbReference type="SMART" id="SM00962">
    <property type="entry name" value="SRP54"/>
    <property type="match status" value="1"/>
</dbReference>
<evidence type="ECO:0000313" key="17">
    <source>
        <dbReference type="EMBL" id="ROQ19960.1"/>
    </source>
</evidence>
<feature type="domain" description="AAA+ ATPase" evidence="15">
    <location>
        <begin position="266"/>
        <end position="457"/>
    </location>
</feature>
<organism evidence="17 18">
    <name type="scientific">Marinimicrobium koreense</name>
    <dbReference type="NCBI Taxonomy" id="306545"/>
    <lineage>
        <taxon>Bacteria</taxon>
        <taxon>Pseudomonadati</taxon>
        <taxon>Pseudomonadota</taxon>
        <taxon>Gammaproteobacteria</taxon>
        <taxon>Cellvibrionales</taxon>
        <taxon>Cellvibrionaceae</taxon>
        <taxon>Marinimicrobium</taxon>
    </lineage>
</organism>
<dbReference type="SMART" id="SM00382">
    <property type="entry name" value="AAA"/>
    <property type="match status" value="1"/>
</dbReference>
<evidence type="ECO:0000313" key="18">
    <source>
        <dbReference type="Proteomes" id="UP000273643"/>
    </source>
</evidence>
<dbReference type="EMBL" id="RJUK01000001">
    <property type="protein sequence ID" value="ROQ19960.1"/>
    <property type="molecule type" value="Genomic_DNA"/>
</dbReference>
<dbReference type="RefSeq" id="WP_123637222.1">
    <property type="nucleotide sequence ID" value="NZ_RJUK01000001.1"/>
</dbReference>
<dbReference type="SUPFAM" id="SSF52540">
    <property type="entry name" value="P-loop containing nucleoside triphosphate hydrolases"/>
    <property type="match status" value="1"/>
</dbReference>
<dbReference type="GO" id="GO:0005525">
    <property type="term" value="F:GTP binding"/>
    <property type="evidence" value="ECO:0007669"/>
    <property type="project" value="UniProtKB-UniRule"/>
</dbReference>
<evidence type="ECO:0000256" key="1">
    <source>
        <dbReference type="ARBA" id="ARBA00004413"/>
    </source>
</evidence>
<evidence type="ECO:0000256" key="6">
    <source>
        <dbReference type="ARBA" id="ARBA00022741"/>
    </source>
</evidence>
<evidence type="ECO:0000256" key="13">
    <source>
        <dbReference type="NCBIfam" id="TIGR03499"/>
    </source>
</evidence>
<evidence type="ECO:0000256" key="10">
    <source>
        <dbReference type="ARBA" id="ARBA00023136"/>
    </source>
</evidence>
<dbReference type="FunFam" id="3.40.50.300:FF:000695">
    <property type="entry name" value="Flagellar biosynthesis regulator FlhF"/>
    <property type="match status" value="1"/>
</dbReference>
<comment type="subcellular location">
    <subcellularLocation>
        <location evidence="1">Cell membrane</location>
        <topology evidence="1">Peripheral membrane protein</topology>
        <orientation evidence="1">Cytoplasmic side</orientation>
    </subcellularLocation>
</comment>
<dbReference type="InterPro" id="IPR027417">
    <property type="entry name" value="P-loop_NTPase"/>
</dbReference>
<evidence type="ECO:0000259" key="16">
    <source>
        <dbReference type="SMART" id="SM00962"/>
    </source>
</evidence>
<dbReference type="NCBIfam" id="TIGR03499">
    <property type="entry name" value="FlhF"/>
    <property type="match status" value="1"/>
</dbReference>
<evidence type="ECO:0000256" key="14">
    <source>
        <dbReference type="SAM" id="MobiDB-lite"/>
    </source>
</evidence>
<dbReference type="Gene3D" id="3.40.50.300">
    <property type="entry name" value="P-loop containing nucleotide triphosphate hydrolases"/>
    <property type="match status" value="1"/>
</dbReference>
<feature type="region of interest" description="Disordered" evidence="14">
    <location>
        <begin position="150"/>
        <end position="176"/>
    </location>
</feature>
<evidence type="ECO:0000256" key="5">
    <source>
        <dbReference type="ARBA" id="ARBA00022475"/>
    </source>
</evidence>
<reference evidence="17 18" key="1">
    <citation type="submission" date="2018-11" db="EMBL/GenBank/DDBJ databases">
        <title>Genomic Encyclopedia of Type Strains, Phase IV (KMG-IV): sequencing the most valuable type-strain genomes for metagenomic binning, comparative biology and taxonomic classification.</title>
        <authorList>
            <person name="Goeker M."/>
        </authorList>
    </citation>
    <scope>NUCLEOTIDE SEQUENCE [LARGE SCALE GENOMIC DNA]</scope>
    <source>
        <strain evidence="17 18">DSM 16974</strain>
    </source>
</reference>
<keyword evidence="17" id="KW-0969">Cilium</keyword>